<evidence type="ECO:0000256" key="9">
    <source>
        <dbReference type="SAM" id="MobiDB-lite"/>
    </source>
</evidence>
<dbReference type="EnsemblMetazoa" id="Aqu2.1.41190_001">
    <property type="protein sequence ID" value="Aqu2.1.41190_001"/>
    <property type="gene ID" value="Aqu2.1.41190"/>
</dbReference>
<protein>
    <recommendedName>
        <fullName evidence="7">Septin</fullName>
    </recommendedName>
</protein>
<dbReference type="PIRSF" id="PIRSF006698">
    <property type="entry name" value="Septin"/>
    <property type="match status" value="1"/>
</dbReference>
<dbReference type="KEGG" id="aqu:100633794"/>
<dbReference type="PROSITE" id="PS51719">
    <property type="entry name" value="G_SEPTIN"/>
    <property type="match status" value="1"/>
</dbReference>
<comment type="subcellular location">
    <subcellularLocation>
        <location evidence="1">Cytoplasm</location>
        <location evidence="1">Cytoskeleton</location>
    </subcellularLocation>
</comment>
<dbReference type="STRING" id="400682.A0A1X7VMX7"/>
<accession>A0A1X7VMX7</accession>
<dbReference type="InterPro" id="IPR030379">
    <property type="entry name" value="G_SEPTIN_dom"/>
</dbReference>
<dbReference type="SUPFAM" id="SSF52540">
    <property type="entry name" value="P-loop containing nucleoside triphosphate hydrolases"/>
    <property type="match status" value="1"/>
</dbReference>
<feature type="compositionally biased region" description="Polar residues" evidence="9">
    <location>
        <begin position="398"/>
        <end position="419"/>
    </location>
</feature>
<reference evidence="11" key="2">
    <citation type="submission" date="2017-05" db="UniProtKB">
        <authorList>
            <consortium name="EnsemblMetazoa"/>
        </authorList>
    </citation>
    <scope>IDENTIFICATION</scope>
</reference>
<feature type="domain" description="Septin-type G" evidence="10">
    <location>
        <begin position="40"/>
        <end position="306"/>
    </location>
</feature>
<proteinExistence type="inferred from homology"/>
<keyword evidence="4" id="KW-0175">Coiled coil</keyword>
<evidence type="ECO:0000259" key="10">
    <source>
        <dbReference type="PROSITE" id="PS51719"/>
    </source>
</evidence>
<evidence type="ECO:0000256" key="8">
    <source>
        <dbReference type="RuleBase" id="RU004560"/>
    </source>
</evidence>
<comment type="similarity">
    <text evidence="7 8">Belongs to the TRAFAC class TrmE-Era-EngA-EngB-Septin-like GTPase superfamily. Septin GTPase family.</text>
</comment>
<dbReference type="Pfam" id="PF00735">
    <property type="entry name" value="Septin"/>
    <property type="match status" value="1"/>
</dbReference>
<dbReference type="OrthoDB" id="416553at2759"/>
<evidence type="ECO:0000313" key="12">
    <source>
        <dbReference type="Proteomes" id="UP000007879"/>
    </source>
</evidence>
<dbReference type="Proteomes" id="UP000007879">
    <property type="component" value="Unassembled WGS sequence"/>
</dbReference>
<evidence type="ECO:0000256" key="2">
    <source>
        <dbReference type="ARBA" id="ARBA00022490"/>
    </source>
</evidence>
<dbReference type="InParanoid" id="A0A1X7VMX7"/>
<reference evidence="12" key="1">
    <citation type="journal article" date="2010" name="Nature">
        <title>The Amphimedon queenslandica genome and the evolution of animal complexity.</title>
        <authorList>
            <person name="Srivastava M."/>
            <person name="Simakov O."/>
            <person name="Chapman J."/>
            <person name="Fahey B."/>
            <person name="Gauthier M.E."/>
            <person name="Mitros T."/>
            <person name="Richards G.S."/>
            <person name="Conaco C."/>
            <person name="Dacre M."/>
            <person name="Hellsten U."/>
            <person name="Larroux C."/>
            <person name="Putnam N.H."/>
            <person name="Stanke M."/>
            <person name="Adamska M."/>
            <person name="Darling A."/>
            <person name="Degnan S.M."/>
            <person name="Oakley T.H."/>
            <person name="Plachetzki D.C."/>
            <person name="Zhai Y."/>
            <person name="Adamski M."/>
            <person name="Calcino A."/>
            <person name="Cummins S.F."/>
            <person name="Goodstein D.M."/>
            <person name="Harris C."/>
            <person name="Jackson D.J."/>
            <person name="Leys S.P."/>
            <person name="Shu S."/>
            <person name="Woodcroft B.J."/>
            <person name="Vervoort M."/>
            <person name="Kosik K.S."/>
            <person name="Manning G."/>
            <person name="Degnan B.M."/>
            <person name="Rokhsar D.S."/>
        </authorList>
    </citation>
    <scope>NUCLEOTIDE SEQUENCE [LARGE SCALE GENOMIC DNA]</scope>
</reference>
<dbReference type="GO" id="GO:0005856">
    <property type="term" value="C:cytoskeleton"/>
    <property type="evidence" value="ECO:0007669"/>
    <property type="project" value="UniProtKB-SubCell"/>
</dbReference>
<dbReference type="InterPro" id="IPR027417">
    <property type="entry name" value="P-loop_NTPase"/>
</dbReference>
<keyword evidence="6" id="KW-0206">Cytoskeleton</keyword>
<evidence type="ECO:0000256" key="5">
    <source>
        <dbReference type="ARBA" id="ARBA00023134"/>
    </source>
</evidence>
<dbReference type="InterPro" id="IPR016491">
    <property type="entry name" value="Septin"/>
</dbReference>
<name>A0A1X7VMX7_AMPQE</name>
<dbReference type="PANTHER" id="PTHR18884">
    <property type="entry name" value="SEPTIN"/>
    <property type="match status" value="1"/>
</dbReference>
<dbReference type="GO" id="GO:0005525">
    <property type="term" value="F:GTP binding"/>
    <property type="evidence" value="ECO:0007669"/>
    <property type="project" value="UniProtKB-UniRule"/>
</dbReference>
<keyword evidence="3 8" id="KW-0547">Nucleotide-binding</keyword>
<evidence type="ECO:0000256" key="3">
    <source>
        <dbReference type="ARBA" id="ARBA00022741"/>
    </source>
</evidence>
<keyword evidence="12" id="KW-1185">Reference proteome</keyword>
<dbReference type="eggNOG" id="KOG3859">
    <property type="taxonomic scope" value="Eukaryota"/>
</dbReference>
<evidence type="ECO:0000256" key="7">
    <source>
        <dbReference type="PIRNR" id="PIRNR006698"/>
    </source>
</evidence>
<feature type="region of interest" description="Disordered" evidence="9">
    <location>
        <begin position="393"/>
        <end position="419"/>
    </location>
</feature>
<keyword evidence="5 8" id="KW-0342">GTP-binding</keyword>
<dbReference type="FunFam" id="3.40.50.300:FF:002048">
    <property type="entry name" value="Septin 6"/>
    <property type="match status" value="1"/>
</dbReference>
<dbReference type="AlphaFoldDB" id="A0A1X7VMX7"/>
<organism evidence="11">
    <name type="scientific">Amphimedon queenslandica</name>
    <name type="common">Sponge</name>
    <dbReference type="NCBI Taxonomy" id="400682"/>
    <lineage>
        <taxon>Eukaryota</taxon>
        <taxon>Metazoa</taxon>
        <taxon>Porifera</taxon>
        <taxon>Demospongiae</taxon>
        <taxon>Heteroscleromorpha</taxon>
        <taxon>Haplosclerida</taxon>
        <taxon>Niphatidae</taxon>
        <taxon>Amphimedon</taxon>
    </lineage>
</organism>
<keyword evidence="2" id="KW-0963">Cytoplasm</keyword>
<sequence length="419" mass="48907">MSSYTDVHRVLGNTSRNLDLTGHVGFDSLPDQLVNKSVKKGFDFNILCIGETGIGKSTLMDSLFKEDFKDTPVSHKQPDVKLSHNTYSLREGNVRLRLTVVSTEGFGDQINKEHSNTAIVKYIDEQYESFLQEELKIKRDLVSFHDTRIHACIYFICPTGHSLKSLDLVCMKELDQKVNIIPIIAKADTIARSELEDFKKRIMDEIITNDIRIYQFPTSDESVADLNQKMNSQLPFAVIGSREEVEVGGKKVRARKYPWGTVEVENEAHCDFTKLREMLLRVNMEDLREKTHYQHYELYRKKRLEEMGFEDNTGLSEAYEQKRKEHFKEMQSKEEHMRQMFVQKVKEKEAELKLAEQKLHDEFEKLRQQHSEKKAALDERKRLQEAEIKEFNKKKAALQSQRAQSELQQLKNTPTTKKK</sequence>
<dbReference type="CDD" id="cd01850">
    <property type="entry name" value="CDC_Septin"/>
    <property type="match status" value="1"/>
</dbReference>
<gene>
    <name evidence="11" type="primary">100633794</name>
</gene>
<evidence type="ECO:0000313" key="11">
    <source>
        <dbReference type="EnsemblMetazoa" id="Aqu2.1.41190_001"/>
    </source>
</evidence>
<evidence type="ECO:0000256" key="1">
    <source>
        <dbReference type="ARBA" id="ARBA00004245"/>
    </source>
</evidence>
<dbReference type="Gene3D" id="3.40.50.300">
    <property type="entry name" value="P-loop containing nucleotide triphosphate hydrolases"/>
    <property type="match status" value="1"/>
</dbReference>
<evidence type="ECO:0000256" key="4">
    <source>
        <dbReference type="ARBA" id="ARBA00023054"/>
    </source>
</evidence>
<evidence type="ECO:0000256" key="6">
    <source>
        <dbReference type="ARBA" id="ARBA00023212"/>
    </source>
</evidence>
<dbReference type="EnsemblMetazoa" id="XM_020007291.1">
    <property type="protein sequence ID" value="XP_019862850.1"/>
    <property type="gene ID" value="LOC100633794"/>
</dbReference>